<keyword evidence="4" id="KW-1185">Reference proteome</keyword>
<dbReference type="PANTHER" id="PTHR18063">
    <property type="entry name" value="NF-E2 INDUCIBLE PROTEIN"/>
    <property type="match status" value="1"/>
</dbReference>
<protein>
    <recommendedName>
        <fullName evidence="2">MINDY deubiquitinase domain-containing protein</fullName>
    </recommendedName>
</protein>
<dbReference type="STRING" id="37992.A0A4Z0Z1F1"/>
<dbReference type="EMBL" id="SKBN01000047">
    <property type="protein sequence ID" value="TGJ85350.1"/>
    <property type="molecule type" value="Genomic_DNA"/>
</dbReference>
<feature type="region of interest" description="Disordered" evidence="1">
    <location>
        <begin position="119"/>
        <end position="357"/>
    </location>
</feature>
<comment type="caution">
    <text evidence="3">The sequence shown here is derived from an EMBL/GenBank/DDBJ whole genome shotgun (WGS) entry which is preliminary data.</text>
</comment>
<feature type="compositionally biased region" description="Low complexity" evidence="1">
    <location>
        <begin position="13"/>
        <end position="24"/>
    </location>
</feature>
<gene>
    <name evidence="3" type="ORF">E0Z10_g3424</name>
</gene>
<feature type="region of interest" description="Disordered" evidence="1">
    <location>
        <begin position="724"/>
        <end position="906"/>
    </location>
</feature>
<dbReference type="GO" id="GO:0016807">
    <property type="term" value="F:cysteine-type carboxypeptidase activity"/>
    <property type="evidence" value="ECO:0007669"/>
    <property type="project" value="TreeGrafter"/>
</dbReference>
<feature type="compositionally biased region" description="Basic and acidic residues" evidence="1">
    <location>
        <begin position="40"/>
        <end position="49"/>
    </location>
</feature>
<dbReference type="OrthoDB" id="10261212at2759"/>
<evidence type="ECO:0000313" key="4">
    <source>
        <dbReference type="Proteomes" id="UP000297716"/>
    </source>
</evidence>
<dbReference type="Proteomes" id="UP000297716">
    <property type="component" value="Unassembled WGS sequence"/>
</dbReference>
<feature type="compositionally biased region" description="Polar residues" evidence="1">
    <location>
        <begin position="167"/>
        <end position="181"/>
    </location>
</feature>
<sequence>MVTRKPIPESSSTDGANDTNNAAAEPPRIELWSATDSEVDSERIWDAREQASTGHSPTHETRSADMSQQVPAPLRPGVTTISPPYEQGEQNPWNDIDKGVAVPIGNEPQVVKLDEVPPVLRPGVGRSETNPFKRKAVRRSSEALTTTQKPPNEPTIAAEPVTEAFSLPTTDESSDQSTNPWQPALNEKINSNYTPTPPSLVDQDPDKNVWGSGSQSVSASPGVIFSQPRGNIPPTGSSSPVPVNPSVVNDLLGDENAWEGAESNNKDKNKQLADPQSEIPPETIDGWNLVDHEPTPEPVPGSLSKQSTWEDFEAVEDDSTKEVATRETEEAPPLPPRASVEVLPAQPPPRQSPNNVNMSETYQIKSINWHDLKAAKNPRKSPILVQNANGPCPLVALVNALTLTTPADQTNTNLVETLGAREQVSLSFLLEVVVDELMSSRHTDPNTPLPDMSELYGFLQGLHTGMNVNPRFIPSAEAVAAHTRTSPSNAHLPDHDNDIPGTFENTRDMELYATFKIPLIHGWLPPRDDMAYDALERRASSYDEAQTLLFHEEELEDKFSNSQTGLTEEEQQLYQDIINIKSFLSMTATQLTSSGLDVITKSIKPGEVSILFRNDHFSTLYRHPQTLQLFTLVTDAGYFTHDEVVWESLADVRGKRAEFFSGDFRIVGGNQHQRAGSNNGGWQTVQNRRSHNNRQDEPAPAAAPLSPQLEQEDRDLALALQLQEEEEERHRTEQASRRRESHLSEQFIEQQGRDGNHTGSRTRGGSISSTSRGSTHSLLPPRSSSTNQPTRATAQARGGRPVQQVRSLIPPRTHRPPEDGLEDAPPSYEQAAKSTPYLPPTGHPSHPQSNPRTPDSRSPDPRRSSVLESQRIPGPSAPPRSRQSVPSVTTGGTPGGAGRDRDCSLM</sequence>
<feature type="compositionally biased region" description="Basic and acidic residues" evidence="1">
    <location>
        <begin position="854"/>
        <end position="865"/>
    </location>
</feature>
<dbReference type="GO" id="GO:0071108">
    <property type="term" value="P:protein K48-linked deubiquitination"/>
    <property type="evidence" value="ECO:0007669"/>
    <property type="project" value="TreeGrafter"/>
</dbReference>
<feature type="compositionally biased region" description="Low complexity" evidence="1">
    <location>
        <begin position="758"/>
        <end position="775"/>
    </location>
</feature>
<dbReference type="InterPro" id="IPR007518">
    <property type="entry name" value="MINDY"/>
</dbReference>
<dbReference type="InterPro" id="IPR033979">
    <property type="entry name" value="MINDY_domain"/>
</dbReference>
<feature type="compositionally biased region" description="Polar residues" evidence="1">
    <location>
        <begin position="670"/>
        <end position="687"/>
    </location>
</feature>
<dbReference type="GO" id="GO:0071944">
    <property type="term" value="C:cell periphery"/>
    <property type="evidence" value="ECO:0007669"/>
    <property type="project" value="TreeGrafter"/>
</dbReference>
<evidence type="ECO:0000313" key="3">
    <source>
        <dbReference type="EMBL" id="TGJ85350.1"/>
    </source>
</evidence>
<feature type="compositionally biased region" description="Basic and acidic residues" evidence="1">
    <location>
        <begin position="728"/>
        <end position="743"/>
    </location>
</feature>
<feature type="region of interest" description="Disordered" evidence="1">
    <location>
        <begin position="670"/>
        <end position="708"/>
    </location>
</feature>
<feature type="compositionally biased region" description="Low complexity" evidence="1">
    <location>
        <begin position="237"/>
        <end position="249"/>
    </location>
</feature>
<dbReference type="GO" id="GO:1990380">
    <property type="term" value="F:K48-linked deubiquitinase activity"/>
    <property type="evidence" value="ECO:0007669"/>
    <property type="project" value="InterPro"/>
</dbReference>
<dbReference type="PANTHER" id="PTHR18063:SF6">
    <property type="entry name" value="UBIQUITIN CARBOXYL-TERMINAL HYDROLASE"/>
    <property type="match status" value="1"/>
</dbReference>
<dbReference type="Pfam" id="PF04424">
    <property type="entry name" value="MINDY_DUB"/>
    <property type="match status" value="1"/>
</dbReference>
<dbReference type="AlphaFoldDB" id="A0A4Z0Z1F1"/>
<evidence type="ECO:0000256" key="1">
    <source>
        <dbReference type="SAM" id="MobiDB-lite"/>
    </source>
</evidence>
<organism evidence="3 4">
    <name type="scientific">Xylaria hypoxylon</name>
    <dbReference type="NCBI Taxonomy" id="37992"/>
    <lineage>
        <taxon>Eukaryota</taxon>
        <taxon>Fungi</taxon>
        <taxon>Dikarya</taxon>
        <taxon>Ascomycota</taxon>
        <taxon>Pezizomycotina</taxon>
        <taxon>Sordariomycetes</taxon>
        <taxon>Xylariomycetidae</taxon>
        <taxon>Xylariales</taxon>
        <taxon>Xylariaceae</taxon>
        <taxon>Xylaria</taxon>
    </lineage>
</organism>
<feature type="region of interest" description="Disordered" evidence="1">
    <location>
        <begin position="1"/>
        <end position="101"/>
    </location>
</feature>
<evidence type="ECO:0000259" key="2">
    <source>
        <dbReference type="Pfam" id="PF04424"/>
    </source>
</evidence>
<dbReference type="GO" id="GO:0005829">
    <property type="term" value="C:cytosol"/>
    <property type="evidence" value="ECO:0007669"/>
    <property type="project" value="TreeGrafter"/>
</dbReference>
<name>A0A4Z0Z1F1_9PEZI</name>
<proteinExistence type="predicted"/>
<feature type="compositionally biased region" description="Polar residues" evidence="1">
    <location>
        <begin position="782"/>
        <end position="793"/>
    </location>
</feature>
<reference evidence="3 4" key="1">
    <citation type="submission" date="2019-03" db="EMBL/GenBank/DDBJ databases">
        <title>Draft genome sequence of Xylaria hypoxylon DSM 108379, a ubiquitous saprotrophic-parasitic fungi on hardwood.</title>
        <authorList>
            <person name="Buettner E."/>
            <person name="Leonhardt S."/>
            <person name="Gebauer A.M."/>
            <person name="Liers C."/>
            <person name="Hofrichter M."/>
            <person name="Kellner H."/>
        </authorList>
    </citation>
    <scope>NUCLEOTIDE SEQUENCE [LARGE SCALE GENOMIC DNA]</scope>
    <source>
        <strain evidence="3 4">DSM 108379</strain>
    </source>
</reference>
<dbReference type="GO" id="GO:0004843">
    <property type="term" value="F:cysteine-type deubiquitinase activity"/>
    <property type="evidence" value="ECO:0007669"/>
    <property type="project" value="InterPro"/>
</dbReference>
<accession>A0A4Z0Z1F1</accession>
<feature type="domain" description="MINDY deubiquitinase" evidence="2">
    <location>
        <begin position="360"/>
        <end position="664"/>
    </location>
</feature>
<feature type="compositionally biased region" description="Basic and acidic residues" evidence="1">
    <location>
        <begin position="318"/>
        <end position="329"/>
    </location>
</feature>